<dbReference type="AlphaFoldDB" id="A0A6J8BC50"/>
<proteinExistence type="predicted"/>
<dbReference type="OrthoDB" id="6105566at2759"/>
<keyword evidence="2" id="KW-1185">Reference proteome</keyword>
<reference evidence="1 2" key="1">
    <citation type="submission" date="2020-06" db="EMBL/GenBank/DDBJ databases">
        <authorList>
            <person name="Li R."/>
            <person name="Bekaert M."/>
        </authorList>
    </citation>
    <scope>NUCLEOTIDE SEQUENCE [LARGE SCALE GENOMIC DNA]</scope>
    <source>
        <strain evidence="2">wild</strain>
    </source>
</reference>
<name>A0A6J8BC50_MYTCO</name>
<dbReference type="EMBL" id="CACVKT020003007">
    <property type="protein sequence ID" value="CAC5381166.1"/>
    <property type="molecule type" value="Genomic_DNA"/>
</dbReference>
<gene>
    <name evidence="1" type="ORF">MCOR_17073</name>
</gene>
<evidence type="ECO:0000313" key="1">
    <source>
        <dbReference type="EMBL" id="CAC5381166.1"/>
    </source>
</evidence>
<accession>A0A6J8BC50</accession>
<evidence type="ECO:0000313" key="2">
    <source>
        <dbReference type="Proteomes" id="UP000507470"/>
    </source>
</evidence>
<organism evidence="1 2">
    <name type="scientific">Mytilus coruscus</name>
    <name type="common">Sea mussel</name>
    <dbReference type="NCBI Taxonomy" id="42192"/>
    <lineage>
        <taxon>Eukaryota</taxon>
        <taxon>Metazoa</taxon>
        <taxon>Spiralia</taxon>
        <taxon>Lophotrochozoa</taxon>
        <taxon>Mollusca</taxon>
        <taxon>Bivalvia</taxon>
        <taxon>Autobranchia</taxon>
        <taxon>Pteriomorphia</taxon>
        <taxon>Mytilida</taxon>
        <taxon>Mytiloidea</taxon>
        <taxon>Mytilidae</taxon>
        <taxon>Mytilinae</taxon>
        <taxon>Mytilus</taxon>
    </lineage>
</organism>
<protein>
    <submittedName>
        <fullName evidence="1">Uncharacterized protein</fullName>
    </submittedName>
</protein>
<dbReference type="Proteomes" id="UP000507470">
    <property type="component" value="Unassembled WGS sequence"/>
</dbReference>
<sequence length="226" mass="25848">MKFKPRKSRSLVVRKGKVRDETFELAGEKIPTVGDAPVKCLGEKFDATLSDGENTKEIQKQLGARQTVFLELTFPWEERIDEVHERKMVKYKQLVEECQQWGCRTWCFAIEIRCRDFAGQTLCQDLGTLGVVGAERKKFISGESSVNNGLKMIQETFITALMKTSISDYAAVTPTDISGAMKAIQFQVQTDHLCRRSWRLLWNSTETAKEGRLHLMMELDQHSHDV</sequence>